<keyword evidence="3 6" id="KW-0808">Transferase</keyword>
<dbReference type="PRINTS" id="PR00506">
    <property type="entry name" value="D21N6MTFRASE"/>
</dbReference>
<name>A0A6I4P2Q4_9MICO</name>
<dbReference type="GO" id="GO:0032259">
    <property type="term" value="P:methylation"/>
    <property type="evidence" value="ECO:0007669"/>
    <property type="project" value="UniProtKB-KW"/>
</dbReference>
<evidence type="ECO:0000256" key="4">
    <source>
        <dbReference type="ARBA" id="ARBA00022691"/>
    </source>
</evidence>
<evidence type="ECO:0000256" key="1">
    <source>
        <dbReference type="ARBA" id="ARBA00006594"/>
    </source>
</evidence>
<sequence>MQRPIGSRTVTVQPEPRTPGPIALDDAWDLVVAGDNLPVLRDLPDEAFRLVYLDPPFNSGRVQTRQSITHIRSDAGTRIGFQGRSYEVVKGRALSYRDRFDDYWGFLEPRIAELHRLLAADGVLVLHLDAGEVHYARLALDALFGAEQFVAEIVWAYDYGARSTKRWPAKHDNLLVYAKDARRFRFDGAAAAAERFTAPGLSTESDRDAGALPSDVWWHTIVSTTGREKTGYPTQKPIGVLRRLIGALTEPGDLVLDPFAGSGTAGDAARRLERRFVMIDEHPDAVEVMAKRFGDGMLGRRVRYLAA</sequence>
<keyword evidence="4" id="KW-0949">S-adenosyl-L-methionine</keyword>
<evidence type="ECO:0000256" key="2">
    <source>
        <dbReference type="ARBA" id="ARBA00022603"/>
    </source>
</evidence>
<gene>
    <name evidence="6" type="ORF">GB864_07480</name>
</gene>
<dbReference type="InterPro" id="IPR002941">
    <property type="entry name" value="DNA_methylase_N4/N6"/>
</dbReference>
<dbReference type="AlphaFoldDB" id="A0A6I4P2Q4"/>
<dbReference type="GO" id="GO:0003677">
    <property type="term" value="F:DNA binding"/>
    <property type="evidence" value="ECO:0007669"/>
    <property type="project" value="InterPro"/>
</dbReference>
<dbReference type="Proteomes" id="UP000438182">
    <property type="component" value="Unassembled WGS sequence"/>
</dbReference>
<keyword evidence="2 6" id="KW-0489">Methyltransferase</keyword>
<evidence type="ECO:0000313" key="7">
    <source>
        <dbReference type="Proteomes" id="UP000438182"/>
    </source>
</evidence>
<dbReference type="PROSITE" id="PS00092">
    <property type="entry name" value="N6_MTASE"/>
    <property type="match status" value="1"/>
</dbReference>
<organism evidence="6 7">
    <name type="scientific">Agromyces seonyuensis</name>
    <dbReference type="NCBI Taxonomy" id="2662446"/>
    <lineage>
        <taxon>Bacteria</taxon>
        <taxon>Bacillati</taxon>
        <taxon>Actinomycetota</taxon>
        <taxon>Actinomycetes</taxon>
        <taxon>Micrococcales</taxon>
        <taxon>Microbacteriaceae</taxon>
        <taxon>Agromyces</taxon>
    </lineage>
</organism>
<feature type="domain" description="DNA methylase N-4/N-6" evidence="5">
    <location>
        <begin position="49"/>
        <end position="289"/>
    </location>
</feature>
<dbReference type="InterPro" id="IPR002295">
    <property type="entry name" value="N4/N6-MTase_EcoPI_Mod-like"/>
</dbReference>
<dbReference type="InterPro" id="IPR029063">
    <property type="entry name" value="SAM-dependent_MTases_sf"/>
</dbReference>
<dbReference type="SUPFAM" id="SSF53335">
    <property type="entry name" value="S-adenosyl-L-methionine-dependent methyltransferases"/>
    <property type="match status" value="1"/>
</dbReference>
<proteinExistence type="inferred from homology"/>
<dbReference type="GO" id="GO:0008170">
    <property type="term" value="F:N-methyltransferase activity"/>
    <property type="evidence" value="ECO:0007669"/>
    <property type="project" value="InterPro"/>
</dbReference>
<reference evidence="6 7" key="1">
    <citation type="submission" date="2019-12" db="EMBL/GenBank/DDBJ databases">
        <authorList>
            <person name="Kim Y.S."/>
        </authorList>
    </citation>
    <scope>NUCLEOTIDE SEQUENCE [LARGE SCALE GENOMIC DNA]</scope>
    <source>
        <strain evidence="6 7">MMS17-SY077</strain>
    </source>
</reference>
<dbReference type="Gene3D" id="3.40.50.150">
    <property type="entry name" value="Vaccinia Virus protein VP39"/>
    <property type="match status" value="1"/>
</dbReference>
<evidence type="ECO:0000256" key="3">
    <source>
        <dbReference type="ARBA" id="ARBA00022679"/>
    </source>
</evidence>
<comment type="similarity">
    <text evidence="1">Belongs to the N(4)/N(6)-methyltransferase family.</text>
</comment>
<dbReference type="EMBL" id="WSTA01000025">
    <property type="protein sequence ID" value="MWB98389.1"/>
    <property type="molecule type" value="Genomic_DNA"/>
</dbReference>
<protein>
    <submittedName>
        <fullName evidence="6">Site-specific DNA-methyltransferase</fullName>
    </submittedName>
</protein>
<dbReference type="InterPro" id="IPR002052">
    <property type="entry name" value="DNA_methylase_N6_adenine_CS"/>
</dbReference>
<accession>A0A6I4P2Q4</accession>
<evidence type="ECO:0000259" key="5">
    <source>
        <dbReference type="Pfam" id="PF01555"/>
    </source>
</evidence>
<keyword evidence="7" id="KW-1185">Reference proteome</keyword>
<dbReference type="Pfam" id="PF01555">
    <property type="entry name" value="N6_N4_Mtase"/>
    <property type="match status" value="1"/>
</dbReference>
<comment type="caution">
    <text evidence="6">The sequence shown here is derived from an EMBL/GenBank/DDBJ whole genome shotgun (WGS) entry which is preliminary data.</text>
</comment>
<evidence type="ECO:0000313" key="6">
    <source>
        <dbReference type="EMBL" id="MWB98389.1"/>
    </source>
</evidence>